<dbReference type="Gene3D" id="3.30.2010.10">
    <property type="entry name" value="Metalloproteases ('zincins'), catalytic domain"/>
    <property type="match status" value="1"/>
</dbReference>
<sequence>MLINNQVKIIFLFVLFSIPVPAIVFLIFGDIAGGISLLVFLFLSYILYRYSGKILLRWYRAEKVASLENISKKAEISPPDMYLFDHPLPLIFTVGTGGRYAVALSSEAMDMFDKSELEILFAHEIGHIKNGDVQLNTIVALFAGSFAAVSTLALWGALFMGFGQNYDPAPRFIRFFSMGLVAPPAALVAQLLVACSREHVADETAVELTGNSQMLVESLERLKHQVDLNQVGVNPGHAHMFPLNVLHVTELYDIHLLLFNTHPSLESRSNRLKEASKKI</sequence>
<comment type="caution">
    <text evidence="13">The sequence shown here is derived from an EMBL/GenBank/DDBJ whole genome shotgun (WGS) entry which is preliminary data.</text>
</comment>
<reference evidence="13" key="1">
    <citation type="journal article" date="2021" name="mSystems">
        <title>Bacteria and Archaea Synergistically Convert Glycine Betaine to Biogenic Methane in the Formosa Cold Seep of the South China Sea.</title>
        <authorList>
            <person name="Li L."/>
            <person name="Zhang W."/>
            <person name="Zhang S."/>
            <person name="Song L."/>
            <person name="Sun Q."/>
            <person name="Zhang H."/>
            <person name="Xiang H."/>
            <person name="Dong X."/>
        </authorList>
    </citation>
    <scope>NUCLEOTIDE SEQUENCE</scope>
    <source>
        <strain evidence="13">LLY</strain>
    </source>
</reference>
<keyword evidence="8 10" id="KW-0482">Metalloprotease</keyword>
<dbReference type="GO" id="GO:0046872">
    <property type="term" value="F:metal ion binding"/>
    <property type="evidence" value="ECO:0007669"/>
    <property type="project" value="UniProtKB-KW"/>
</dbReference>
<keyword evidence="14" id="KW-1185">Reference proteome</keyword>
<evidence type="ECO:0000256" key="3">
    <source>
        <dbReference type="ARBA" id="ARBA00022692"/>
    </source>
</evidence>
<evidence type="ECO:0000256" key="9">
    <source>
        <dbReference type="ARBA" id="ARBA00023136"/>
    </source>
</evidence>
<evidence type="ECO:0000256" key="1">
    <source>
        <dbReference type="ARBA" id="ARBA00022475"/>
    </source>
</evidence>
<keyword evidence="3 11" id="KW-0812">Transmembrane</keyword>
<dbReference type="GO" id="GO:0006508">
    <property type="term" value="P:proteolysis"/>
    <property type="evidence" value="ECO:0007669"/>
    <property type="project" value="UniProtKB-KW"/>
</dbReference>
<keyword evidence="2 10" id="KW-0645">Protease</keyword>
<dbReference type="AlphaFoldDB" id="A0A9E4ZFV8"/>
<reference evidence="13" key="2">
    <citation type="submission" date="2021-04" db="EMBL/GenBank/DDBJ databases">
        <authorList>
            <person name="Dong X."/>
        </authorList>
    </citation>
    <scope>NUCLEOTIDE SEQUENCE</scope>
    <source>
        <strain evidence="13">LLY</strain>
    </source>
</reference>
<evidence type="ECO:0000256" key="7">
    <source>
        <dbReference type="ARBA" id="ARBA00022989"/>
    </source>
</evidence>
<protein>
    <submittedName>
        <fullName evidence="13">M48 family metalloprotease</fullName>
        <ecNumber evidence="13">3.4.24.-</ecNumber>
    </submittedName>
</protein>
<dbReference type="GO" id="GO:0004222">
    <property type="term" value="F:metalloendopeptidase activity"/>
    <property type="evidence" value="ECO:0007669"/>
    <property type="project" value="InterPro"/>
</dbReference>
<evidence type="ECO:0000256" key="10">
    <source>
        <dbReference type="RuleBase" id="RU003983"/>
    </source>
</evidence>
<comment type="similarity">
    <text evidence="10">Belongs to the peptidase M48 family.</text>
</comment>
<feature type="domain" description="Peptidase M48" evidence="12">
    <location>
        <begin position="68"/>
        <end position="274"/>
    </location>
</feature>
<proteinExistence type="inferred from homology"/>
<feature type="transmembrane region" description="Helical" evidence="11">
    <location>
        <begin position="34"/>
        <end position="50"/>
    </location>
</feature>
<evidence type="ECO:0000313" key="14">
    <source>
        <dbReference type="Proteomes" id="UP001056766"/>
    </source>
</evidence>
<keyword evidence="4" id="KW-0479">Metal-binding</keyword>
<dbReference type="RefSeq" id="WP_250868202.1">
    <property type="nucleotide sequence ID" value="NZ_JAGSOI010000026.1"/>
</dbReference>
<feature type="transmembrane region" description="Helical" evidence="11">
    <location>
        <begin position="138"/>
        <end position="160"/>
    </location>
</feature>
<dbReference type="InterPro" id="IPR001915">
    <property type="entry name" value="Peptidase_M48"/>
</dbReference>
<evidence type="ECO:0000259" key="12">
    <source>
        <dbReference type="Pfam" id="PF01435"/>
    </source>
</evidence>
<dbReference type="EMBL" id="JAGSOI010000026">
    <property type="protein sequence ID" value="MCM1986851.1"/>
    <property type="molecule type" value="Genomic_DNA"/>
</dbReference>
<evidence type="ECO:0000313" key="13">
    <source>
        <dbReference type="EMBL" id="MCM1986851.1"/>
    </source>
</evidence>
<dbReference type="PANTHER" id="PTHR43221:SF2">
    <property type="entry name" value="PROTEASE HTPX HOMOLOG"/>
    <property type="match status" value="1"/>
</dbReference>
<comment type="cofactor">
    <cofactor evidence="10">
        <name>Zn(2+)</name>
        <dbReference type="ChEBI" id="CHEBI:29105"/>
    </cofactor>
    <text evidence="10">Binds 1 zinc ion per subunit.</text>
</comment>
<dbReference type="Proteomes" id="UP001056766">
    <property type="component" value="Unassembled WGS sequence"/>
</dbReference>
<name>A0A9E4ZFV8_9EURY</name>
<keyword evidence="5 10" id="KW-0378">Hydrolase</keyword>
<dbReference type="EC" id="3.4.24.-" evidence="13"/>
<keyword evidence="6 10" id="KW-0862">Zinc</keyword>
<accession>A0A9E4ZFV8</accession>
<gene>
    <name evidence="13" type="ORF">KDK67_07570</name>
</gene>
<evidence type="ECO:0000256" key="8">
    <source>
        <dbReference type="ARBA" id="ARBA00023049"/>
    </source>
</evidence>
<keyword evidence="9 11" id="KW-0472">Membrane</keyword>
<organism evidence="13 14">
    <name type="scientific">Methanococcoides seepicolus</name>
    <dbReference type="NCBI Taxonomy" id="2828780"/>
    <lineage>
        <taxon>Archaea</taxon>
        <taxon>Methanobacteriati</taxon>
        <taxon>Methanobacteriota</taxon>
        <taxon>Stenosarchaea group</taxon>
        <taxon>Methanomicrobia</taxon>
        <taxon>Methanosarcinales</taxon>
        <taxon>Methanosarcinaceae</taxon>
        <taxon>Methanococcoides</taxon>
    </lineage>
</organism>
<keyword evidence="7 11" id="KW-1133">Transmembrane helix</keyword>
<dbReference type="InterPro" id="IPR050083">
    <property type="entry name" value="HtpX_protease"/>
</dbReference>
<dbReference type="PANTHER" id="PTHR43221">
    <property type="entry name" value="PROTEASE HTPX"/>
    <property type="match status" value="1"/>
</dbReference>
<evidence type="ECO:0000256" key="11">
    <source>
        <dbReference type="SAM" id="Phobius"/>
    </source>
</evidence>
<evidence type="ECO:0000256" key="6">
    <source>
        <dbReference type="ARBA" id="ARBA00022833"/>
    </source>
</evidence>
<keyword evidence="1" id="KW-1003">Cell membrane</keyword>
<evidence type="ECO:0000256" key="2">
    <source>
        <dbReference type="ARBA" id="ARBA00022670"/>
    </source>
</evidence>
<feature type="transmembrane region" description="Helical" evidence="11">
    <location>
        <begin position="172"/>
        <end position="193"/>
    </location>
</feature>
<evidence type="ECO:0000256" key="5">
    <source>
        <dbReference type="ARBA" id="ARBA00022801"/>
    </source>
</evidence>
<feature type="transmembrane region" description="Helical" evidence="11">
    <location>
        <begin position="9"/>
        <end position="28"/>
    </location>
</feature>
<evidence type="ECO:0000256" key="4">
    <source>
        <dbReference type="ARBA" id="ARBA00022723"/>
    </source>
</evidence>
<dbReference type="Pfam" id="PF01435">
    <property type="entry name" value="Peptidase_M48"/>
    <property type="match status" value="1"/>
</dbReference>